<dbReference type="PIRSF" id="PIRSF000362">
    <property type="entry name" value="FNR"/>
    <property type="match status" value="1"/>
</dbReference>
<evidence type="ECO:0000256" key="10">
    <source>
        <dbReference type="ARBA" id="ARBA00022982"/>
    </source>
</evidence>
<dbReference type="Gene3D" id="3.40.50.720">
    <property type="entry name" value="NAD(P)-binding Rossmann-like Domain"/>
    <property type="match status" value="1"/>
</dbReference>
<dbReference type="PANTHER" id="PTHR48467:SF1">
    <property type="entry name" value="GLUTAMATE SYNTHASE 1 [NADH], CHLOROPLASTIC-LIKE"/>
    <property type="match status" value="1"/>
</dbReference>
<accession>A0A9J6C811</accession>
<reference evidence="16" key="1">
    <citation type="submission" date="2021-03" db="EMBL/GenBank/DDBJ databases">
        <title>Chromosome level genome of the anhydrobiotic midge Polypedilum vanderplanki.</title>
        <authorList>
            <person name="Yoshida Y."/>
            <person name="Kikawada T."/>
            <person name="Gusev O."/>
        </authorList>
    </citation>
    <scope>NUCLEOTIDE SEQUENCE</scope>
    <source>
        <strain evidence="16">NIAS01</strain>
        <tissue evidence="16">Whole body or cell culture</tissue>
    </source>
</reference>
<dbReference type="PANTHER" id="PTHR48467">
    <property type="entry name" value="GLUTAMATE SYNTHASE 1 [NADH], CHLOROPLASTIC-LIKE"/>
    <property type="match status" value="1"/>
</dbReference>
<dbReference type="FunFam" id="3.50.50.60:FF:000229">
    <property type="entry name" value="NADPH:adrenodoxin oxidoreductase, mitochondrial"/>
    <property type="match status" value="1"/>
</dbReference>
<gene>
    <name evidence="16" type="ORF">PVAND_007513</name>
</gene>
<keyword evidence="11 13" id="KW-0560">Oxidoreductase</keyword>
<sequence length="464" mass="51985">MLSRKFLTKNLINSCLFSTNTVVKNALRACIVGSGPSGFYSSQYLLKHLPDCRIDLIEKLPVPFGLVRYGVAPDHPEVKNVINTFSKTAENPNFNFYGNISLGKDVSLNELRQLYDVVVLCYGSDVDSPLGIKGEDIKNVISAREFVGWYNGLPHLENFNPDLSGEEAILIGQGNVAIDVARILLTPIDILSKTDITEYALEALSRSKIKKVYLVGRRGPLQAAFTIAELREMLKLPNTDTYWRQTDFEGIPEKIDSLPRPRKRITELMVKSLNEAKQSSNNKKFLPVFFRSPTQFIGNDKVESVEFSINILENESAVATDKSESLQTQLVCRSIGYKSISVDASINFDDKLGRVINKEGRVLKKNSNEVDVGLYVAGWLGTGPSGVILTTMNNAFKISHTIIDDFRNGIIKCDTNKTGIDPRNYPCITWTDWLKIDKEETERGHKVNKPREKIVSIKEMLSIV</sequence>
<keyword evidence="17" id="KW-1185">Reference proteome</keyword>
<dbReference type="AlphaFoldDB" id="A0A9J6C811"/>
<evidence type="ECO:0000256" key="3">
    <source>
        <dbReference type="ARBA" id="ARBA00008312"/>
    </source>
</evidence>
<keyword evidence="7 13" id="KW-0285">Flavoprotein</keyword>
<evidence type="ECO:0000256" key="11">
    <source>
        <dbReference type="ARBA" id="ARBA00023002"/>
    </source>
</evidence>
<comment type="similarity">
    <text evidence="3 13">Belongs to the ferredoxin--NADP reductase type 1 family.</text>
</comment>
<comment type="subcellular location">
    <subcellularLocation>
        <location evidence="13">Mitochondrion</location>
    </subcellularLocation>
</comment>
<dbReference type="InterPro" id="IPR021163">
    <property type="entry name" value="Ferredox_Rdtase_adrenod"/>
</dbReference>
<evidence type="ECO:0000256" key="9">
    <source>
        <dbReference type="ARBA" id="ARBA00022857"/>
    </source>
</evidence>
<evidence type="ECO:0000256" key="1">
    <source>
        <dbReference type="ARBA" id="ARBA00001974"/>
    </source>
</evidence>
<dbReference type="SUPFAM" id="SSF51971">
    <property type="entry name" value="Nucleotide-binding domain"/>
    <property type="match status" value="1"/>
</dbReference>
<feature type="binding site" evidence="14">
    <location>
        <position position="58"/>
    </location>
    <ligand>
        <name>FAD</name>
        <dbReference type="ChEBI" id="CHEBI:57692"/>
    </ligand>
</feature>
<keyword evidence="8 13" id="KW-0274">FAD</keyword>
<comment type="caution">
    <text evidence="16">The sequence shown here is derived from an EMBL/GenBank/DDBJ whole genome shotgun (WGS) entry which is preliminary data.</text>
</comment>
<evidence type="ECO:0000256" key="13">
    <source>
        <dbReference type="PIRNR" id="PIRNR000362"/>
    </source>
</evidence>
<evidence type="ECO:0000256" key="12">
    <source>
        <dbReference type="ARBA" id="ARBA00048933"/>
    </source>
</evidence>
<dbReference type="Gene3D" id="3.50.50.60">
    <property type="entry name" value="FAD/NAD(P)-binding domain"/>
    <property type="match status" value="1"/>
</dbReference>
<feature type="binding site" evidence="14">
    <location>
        <position position="379"/>
    </location>
    <ligand>
        <name>FAD</name>
        <dbReference type="ChEBI" id="CHEBI:57692"/>
    </ligand>
</feature>
<evidence type="ECO:0000256" key="7">
    <source>
        <dbReference type="ARBA" id="ARBA00022630"/>
    </source>
</evidence>
<dbReference type="GO" id="GO:0016491">
    <property type="term" value="F:oxidoreductase activity"/>
    <property type="evidence" value="ECO:0007669"/>
    <property type="project" value="UniProtKB-KW"/>
</dbReference>
<keyword evidence="6" id="KW-0813">Transport</keyword>
<evidence type="ECO:0000256" key="5">
    <source>
        <dbReference type="ARBA" id="ARBA00016287"/>
    </source>
</evidence>
<dbReference type="Proteomes" id="UP001107558">
    <property type="component" value="Chromosome 2"/>
</dbReference>
<feature type="binding site" evidence="14">
    <location>
        <position position="102"/>
    </location>
    <ligand>
        <name>FAD</name>
        <dbReference type="ChEBI" id="CHEBI:57692"/>
    </ligand>
</feature>
<feature type="binding site" evidence="14">
    <location>
        <position position="66"/>
    </location>
    <ligand>
        <name>FAD</name>
        <dbReference type="ChEBI" id="CHEBI:57692"/>
    </ligand>
</feature>
<dbReference type="EMBL" id="JADBJN010000002">
    <property type="protein sequence ID" value="KAG5677782.1"/>
    <property type="molecule type" value="Genomic_DNA"/>
</dbReference>
<evidence type="ECO:0000313" key="16">
    <source>
        <dbReference type="EMBL" id="KAG5677782.1"/>
    </source>
</evidence>
<dbReference type="GO" id="GO:0005739">
    <property type="term" value="C:mitochondrion"/>
    <property type="evidence" value="ECO:0007669"/>
    <property type="project" value="UniProtKB-SubCell"/>
</dbReference>
<name>A0A9J6C811_POLVA</name>
<keyword evidence="10" id="KW-0249">Electron transport</keyword>
<organism evidence="16 17">
    <name type="scientific">Polypedilum vanderplanki</name>
    <name type="common">Sleeping chironomid midge</name>
    <dbReference type="NCBI Taxonomy" id="319348"/>
    <lineage>
        <taxon>Eukaryota</taxon>
        <taxon>Metazoa</taxon>
        <taxon>Ecdysozoa</taxon>
        <taxon>Arthropoda</taxon>
        <taxon>Hexapoda</taxon>
        <taxon>Insecta</taxon>
        <taxon>Pterygota</taxon>
        <taxon>Neoptera</taxon>
        <taxon>Endopterygota</taxon>
        <taxon>Diptera</taxon>
        <taxon>Nematocera</taxon>
        <taxon>Chironomoidea</taxon>
        <taxon>Chironomidae</taxon>
        <taxon>Chironominae</taxon>
        <taxon>Polypedilum</taxon>
        <taxon>Polypedilum</taxon>
    </lineage>
</organism>
<feature type="binding site" evidence="14">
    <location>
        <position position="37"/>
    </location>
    <ligand>
        <name>FAD</name>
        <dbReference type="ChEBI" id="CHEBI:57692"/>
    </ligand>
</feature>
<dbReference type="Pfam" id="PF13450">
    <property type="entry name" value="NAD_binding_8"/>
    <property type="match status" value="1"/>
</dbReference>
<feature type="binding site" evidence="15">
    <location>
        <position position="386"/>
    </location>
    <ligand>
        <name>NADP(+)</name>
        <dbReference type="ChEBI" id="CHEBI:58349"/>
    </ligand>
</feature>
<dbReference type="InterPro" id="IPR055275">
    <property type="entry name" value="Ferredox_Rdtase"/>
</dbReference>
<feature type="binding site" evidence="14">
    <location>
        <begin position="386"/>
        <end position="388"/>
    </location>
    <ligand>
        <name>FAD</name>
        <dbReference type="ChEBI" id="CHEBI:57692"/>
    </ligand>
</feature>
<evidence type="ECO:0000313" key="17">
    <source>
        <dbReference type="Proteomes" id="UP001107558"/>
    </source>
</evidence>
<evidence type="ECO:0000256" key="6">
    <source>
        <dbReference type="ARBA" id="ARBA00022448"/>
    </source>
</evidence>
<evidence type="ECO:0000256" key="2">
    <source>
        <dbReference type="ARBA" id="ARBA00004731"/>
    </source>
</evidence>
<evidence type="ECO:0000256" key="15">
    <source>
        <dbReference type="PIRSR" id="PIRSR000362-2"/>
    </source>
</evidence>
<feature type="binding site" evidence="15">
    <location>
        <begin position="173"/>
        <end position="176"/>
    </location>
    <ligand>
        <name>NADP(+)</name>
        <dbReference type="ChEBI" id="CHEBI:58349"/>
    </ligand>
</feature>
<dbReference type="PRINTS" id="PR00419">
    <property type="entry name" value="ADXRDTASE"/>
</dbReference>
<comment type="cofactor">
    <cofactor evidence="1 13 14">
        <name>FAD</name>
        <dbReference type="ChEBI" id="CHEBI:57692"/>
    </cofactor>
</comment>
<keyword evidence="9 13" id="KW-0521">NADP</keyword>
<evidence type="ECO:0000256" key="4">
    <source>
        <dbReference type="ARBA" id="ARBA00013219"/>
    </source>
</evidence>
<dbReference type="EC" id="1.18.1.6" evidence="4 13"/>
<feature type="binding site" evidence="15">
    <location>
        <position position="229"/>
    </location>
    <ligand>
        <name>NADP(+)</name>
        <dbReference type="ChEBI" id="CHEBI:58349"/>
    </ligand>
</feature>
<keyword evidence="13" id="KW-0496">Mitochondrion</keyword>
<comment type="catalytic activity">
    <reaction evidence="12 13">
        <text>2 reduced [adrenodoxin] + NADP(+) + H(+) = 2 oxidized [adrenodoxin] + NADPH</text>
        <dbReference type="Rhea" id="RHEA:42312"/>
        <dbReference type="Rhea" id="RHEA-COMP:9998"/>
        <dbReference type="Rhea" id="RHEA-COMP:9999"/>
        <dbReference type="ChEBI" id="CHEBI:15378"/>
        <dbReference type="ChEBI" id="CHEBI:33737"/>
        <dbReference type="ChEBI" id="CHEBI:33738"/>
        <dbReference type="ChEBI" id="CHEBI:57783"/>
        <dbReference type="ChEBI" id="CHEBI:58349"/>
        <dbReference type="EC" id="1.18.1.6"/>
    </reaction>
</comment>
<dbReference type="InterPro" id="IPR036188">
    <property type="entry name" value="FAD/NAD-bd_sf"/>
</dbReference>
<protein>
    <recommendedName>
        <fullName evidence="5 13">NADPH:adrenodoxin oxidoreductase, mitochondrial</fullName>
        <ecNumber evidence="4 13">1.18.1.6</ecNumber>
    </recommendedName>
</protein>
<evidence type="ECO:0000256" key="8">
    <source>
        <dbReference type="ARBA" id="ARBA00022827"/>
    </source>
</evidence>
<feature type="binding site" evidence="15">
    <location>
        <begin position="217"/>
        <end position="218"/>
    </location>
    <ligand>
        <name>NADP(+)</name>
        <dbReference type="ChEBI" id="CHEBI:58349"/>
    </ligand>
</feature>
<evidence type="ECO:0000256" key="14">
    <source>
        <dbReference type="PIRSR" id="PIRSR000362-1"/>
    </source>
</evidence>
<dbReference type="OrthoDB" id="333024at2759"/>
<proteinExistence type="inferred from homology"/>
<comment type="pathway">
    <text evidence="2">Steroid metabolism; cholesterol metabolism.</text>
</comment>